<dbReference type="STRING" id="1179155.CF67_14139"/>
<keyword evidence="1" id="KW-1003">Cell membrane</keyword>
<comment type="catalytic activity">
    <reaction evidence="1">
        <text>a 1,2-diacyl-sn-glycero-3-phospho-(1'-sn-glycero-3'-phosphate) + H2O = a 1,2-diacyl-sn-glycero-3-phospho-(1'-sn-glycerol) + phosphate</text>
        <dbReference type="Rhea" id="RHEA:33751"/>
        <dbReference type="ChEBI" id="CHEBI:15377"/>
        <dbReference type="ChEBI" id="CHEBI:43474"/>
        <dbReference type="ChEBI" id="CHEBI:60110"/>
        <dbReference type="ChEBI" id="CHEBI:64716"/>
        <dbReference type="EC" id="3.1.3.27"/>
    </reaction>
</comment>
<dbReference type="Proteomes" id="UP000053784">
    <property type="component" value="Unassembled WGS sequence"/>
</dbReference>
<dbReference type="InterPro" id="IPR036681">
    <property type="entry name" value="PgpA-like_sf"/>
</dbReference>
<keyword evidence="1" id="KW-1208">Phospholipid metabolism</keyword>
<keyword evidence="5" id="KW-1185">Reference proteome</keyword>
<keyword evidence="1 2" id="KW-0812">Transmembrane</keyword>
<feature type="transmembrane region" description="Helical" evidence="2">
    <location>
        <begin position="136"/>
        <end position="160"/>
    </location>
</feature>
<keyword evidence="1 2" id="KW-0472">Membrane</keyword>
<dbReference type="RefSeq" id="WP_034413390.1">
    <property type="nucleotide sequence ID" value="NZ_JGVK01000006.1"/>
</dbReference>
<dbReference type="PIRSF" id="PIRSF006162">
    <property type="entry name" value="PgpA"/>
    <property type="match status" value="1"/>
</dbReference>
<feature type="domain" description="YutG/PgpA" evidence="3">
    <location>
        <begin position="17"/>
        <end position="159"/>
    </location>
</feature>
<protein>
    <recommendedName>
        <fullName evidence="1">Phosphatidylglycerophosphatase A</fullName>
        <ecNumber evidence="1">3.1.3.27</ecNumber>
    </recommendedName>
    <alternativeName>
        <fullName evidence="1">Phosphatidylglycerolphosphate phosphatase A</fullName>
    </alternativeName>
</protein>
<dbReference type="GO" id="GO:0005886">
    <property type="term" value="C:plasma membrane"/>
    <property type="evidence" value="ECO:0007669"/>
    <property type="project" value="UniProtKB-SubCell"/>
</dbReference>
<sequence>MVNRVSPLSFKNPWYFIAIGFGSGLSPVIPGTVGTLSAIPFYLLLVQLPVSIYIVVVFFSCLAAVGICQAASDDLGVRDHSSIVLDEFVGFWITMLVVPVFNVSVMDWKWILTGFSLFRFFDILKPWPIGWFDKYVNGGLGVVLDDVIAGIIAGSVLWIIGRCAGWV</sequence>
<dbReference type="eggNOG" id="COG1267">
    <property type="taxonomic scope" value="Bacteria"/>
</dbReference>
<reference evidence="4 5" key="1">
    <citation type="submission" date="2014-03" db="EMBL/GenBank/DDBJ databases">
        <title>Selection and divergence in the genomes of co-occurring obligate luminous symbionts with specific hosts.</title>
        <authorList>
            <person name="Hendry T.A."/>
            <person name="de Wet J.R."/>
            <person name="Dunlap P.V."/>
        </authorList>
    </citation>
    <scope>NUCLEOTIDE SEQUENCE [LARGE SCALE GENOMIC DNA]</scope>
    <source>
        <strain evidence="4 5">Ppalp.1</strain>
    </source>
</reference>
<keyword evidence="1" id="KW-0442">Lipid degradation</keyword>
<evidence type="ECO:0000259" key="3">
    <source>
        <dbReference type="Pfam" id="PF04608"/>
    </source>
</evidence>
<dbReference type="AlphaFoldDB" id="A0A084CNX2"/>
<dbReference type="EMBL" id="JGVK01000006">
    <property type="protein sequence ID" value="KEY91501.1"/>
    <property type="molecule type" value="Genomic_DNA"/>
</dbReference>
<dbReference type="EC" id="3.1.3.27" evidence="1"/>
<comment type="cofactor">
    <cofactor evidence="1">
        <name>Mg(2+)</name>
        <dbReference type="ChEBI" id="CHEBI:18420"/>
    </cofactor>
</comment>
<feature type="transmembrane region" description="Helical" evidence="2">
    <location>
        <begin position="50"/>
        <end position="71"/>
    </location>
</feature>
<dbReference type="PANTHER" id="PTHR36305">
    <property type="entry name" value="PHOSPHATIDYLGLYCEROPHOSPHATASE A"/>
    <property type="match status" value="1"/>
</dbReference>
<dbReference type="SUPFAM" id="SSF101307">
    <property type="entry name" value="YutG-like"/>
    <property type="match status" value="1"/>
</dbReference>
<dbReference type="GO" id="GO:0046872">
    <property type="term" value="F:metal ion binding"/>
    <property type="evidence" value="ECO:0007669"/>
    <property type="project" value="UniProtKB-KW"/>
</dbReference>
<proteinExistence type="predicted"/>
<name>A0A084CNX2_9GAMM</name>
<dbReference type="UniPathway" id="UPA00084">
    <property type="reaction ID" value="UER00504"/>
</dbReference>
<keyword evidence="1" id="KW-0378">Hydrolase</keyword>
<organism evidence="4 5">
    <name type="scientific">Candidatus Photodesmus blepharonis</name>
    <dbReference type="NCBI Taxonomy" id="1179155"/>
    <lineage>
        <taxon>Bacteria</taxon>
        <taxon>Pseudomonadati</taxon>
        <taxon>Pseudomonadota</taxon>
        <taxon>Gammaproteobacteria</taxon>
        <taxon>Vibrionales</taxon>
        <taxon>Vibrionaceae</taxon>
        <taxon>Candidatus Photodesmus</taxon>
    </lineage>
</organism>
<evidence type="ECO:0000256" key="1">
    <source>
        <dbReference type="PIRNR" id="PIRNR006162"/>
    </source>
</evidence>
<keyword evidence="1" id="KW-0443">Lipid metabolism</keyword>
<feature type="transmembrane region" description="Helical" evidence="2">
    <location>
        <begin position="83"/>
        <end position="102"/>
    </location>
</feature>
<comment type="subcellular location">
    <subcellularLocation>
        <location evidence="1">Cell inner membrane</location>
        <topology evidence="1">Multi-pass membrane protein</topology>
    </subcellularLocation>
</comment>
<keyword evidence="1" id="KW-0479">Metal-binding</keyword>
<dbReference type="GO" id="GO:0008962">
    <property type="term" value="F:phosphatidylglycerophosphatase activity"/>
    <property type="evidence" value="ECO:0007669"/>
    <property type="project" value="UniProtKB-EC"/>
</dbReference>
<accession>A0A084CNX2</accession>
<dbReference type="GO" id="GO:0006655">
    <property type="term" value="P:phosphatidylglycerol biosynthetic process"/>
    <property type="evidence" value="ECO:0007669"/>
    <property type="project" value="UniProtKB-UniPathway"/>
</dbReference>
<dbReference type="InterPro" id="IPR007686">
    <property type="entry name" value="YutG/PgpA"/>
</dbReference>
<dbReference type="CDD" id="cd06971">
    <property type="entry name" value="PgpA"/>
    <property type="match status" value="1"/>
</dbReference>
<dbReference type="InterPro" id="IPR026037">
    <property type="entry name" value="PgpA"/>
</dbReference>
<gene>
    <name evidence="4" type="primary">pgpA</name>
    <name evidence="4" type="ORF">CF67_14139</name>
</gene>
<keyword evidence="1" id="KW-0595">Phospholipid degradation</keyword>
<dbReference type="OrthoDB" id="9804091at2"/>
<keyword evidence="1" id="KW-0997">Cell inner membrane</keyword>
<evidence type="ECO:0000256" key="2">
    <source>
        <dbReference type="SAM" id="Phobius"/>
    </source>
</evidence>
<evidence type="ECO:0000313" key="4">
    <source>
        <dbReference type="EMBL" id="KEY91501.1"/>
    </source>
</evidence>
<dbReference type="PANTHER" id="PTHR36305:SF1">
    <property type="entry name" value="PHOSPHATIDYLGLYCEROPHOSPHATASE A"/>
    <property type="match status" value="1"/>
</dbReference>
<keyword evidence="2" id="KW-1133">Transmembrane helix</keyword>
<comment type="function">
    <text evidence="1">Lipid phosphatase which dephosphorylates phosphatidylglycerophosphate (PGP) to phosphatidylglycerol (PG).</text>
</comment>
<dbReference type="Pfam" id="PF04608">
    <property type="entry name" value="PgpA"/>
    <property type="match status" value="1"/>
</dbReference>
<comment type="pathway">
    <text evidence="1">Phospholipid metabolism; phosphatidylglycerol biosynthesis; phosphatidylglycerol from CDP-diacylglycerol: step 2/2.</text>
</comment>
<comment type="caution">
    <text evidence="4">The sequence shown here is derived from an EMBL/GenBank/DDBJ whole genome shotgun (WGS) entry which is preliminary data.</text>
</comment>
<dbReference type="GO" id="GO:0009395">
    <property type="term" value="P:phospholipid catabolic process"/>
    <property type="evidence" value="ECO:0007669"/>
    <property type="project" value="UniProtKB-KW"/>
</dbReference>
<feature type="transmembrane region" description="Helical" evidence="2">
    <location>
        <begin position="12"/>
        <end position="30"/>
    </location>
</feature>
<keyword evidence="1" id="KW-0460">Magnesium</keyword>
<evidence type="ECO:0000313" key="5">
    <source>
        <dbReference type="Proteomes" id="UP000053784"/>
    </source>
</evidence>